<feature type="region of interest" description="Disordered" evidence="1">
    <location>
        <begin position="28"/>
        <end position="47"/>
    </location>
</feature>
<evidence type="ECO:0000256" key="1">
    <source>
        <dbReference type="SAM" id="MobiDB-lite"/>
    </source>
</evidence>
<protein>
    <submittedName>
        <fullName evidence="2">Uncharacterized protein</fullName>
    </submittedName>
</protein>
<organism evidence="2">
    <name type="scientific">Anopheles funestus</name>
    <name type="common">African malaria mosquito</name>
    <dbReference type="NCBI Taxonomy" id="62324"/>
    <lineage>
        <taxon>Eukaryota</taxon>
        <taxon>Metazoa</taxon>
        <taxon>Ecdysozoa</taxon>
        <taxon>Arthropoda</taxon>
        <taxon>Hexapoda</taxon>
        <taxon>Insecta</taxon>
        <taxon>Pterygota</taxon>
        <taxon>Neoptera</taxon>
        <taxon>Endopterygota</taxon>
        <taxon>Diptera</taxon>
        <taxon>Nematocera</taxon>
        <taxon>Culicoidea</taxon>
        <taxon>Culicidae</taxon>
        <taxon>Anophelinae</taxon>
        <taxon>Anopheles</taxon>
    </lineage>
</organism>
<accession>A0A4Y0BV12</accession>
<name>A0A4Y0BV12_ANOFN</name>
<feature type="region of interest" description="Disordered" evidence="1">
    <location>
        <begin position="74"/>
        <end position="99"/>
    </location>
</feature>
<dbReference type="EnsemblMetazoa" id="AFUN021703-RA">
    <property type="protein sequence ID" value="AFUN021703-PA"/>
    <property type="gene ID" value="AFUN021703"/>
</dbReference>
<feature type="compositionally biased region" description="Basic and acidic residues" evidence="1">
    <location>
        <begin position="38"/>
        <end position="47"/>
    </location>
</feature>
<dbReference type="VEuPathDB" id="VectorBase:AFUN021703"/>
<dbReference type="AlphaFoldDB" id="A0A4Y0BV12"/>
<dbReference type="VEuPathDB" id="VectorBase:AFUN2_004271"/>
<evidence type="ECO:0000313" key="2">
    <source>
        <dbReference type="EnsemblMetazoa" id="AFUN021703-PA"/>
    </source>
</evidence>
<proteinExistence type="predicted"/>
<reference evidence="2" key="1">
    <citation type="submission" date="2020-05" db="UniProtKB">
        <authorList>
            <consortium name="EnsemblMetazoa"/>
        </authorList>
    </citation>
    <scope>IDENTIFICATION</scope>
    <source>
        <strain evidence="2">FUMOZ</strain>
    </source>
</reference>
<sequence length="124" mass="13726">MYSKNELVAVKSSKENFNVKLVQSMGTQTSLRKVKRSNTREKGVQKSESKMVAPIGWKITKYERSALKAAAKPDELNVAETDQSQDYSEDGSITSSSLDGHSVASEAYTSLSYEIIDQVMDPLE</sequence>
<feature type="compositionally biased region" description="Polar residues" evidence="1">
    <location>
        <begin position="80"/>
        <end position="99"/>
    </location>
</feature>